<dbReference type="PANTHER" id="PTHR42951">
    <property type="entry name" value="METALLO-BETA-LACTAMASE DOMAIN-CONTAINING"/>
    <property type="match status" value="1"/>
</dbReference>
<reference evidence="2 3" key="1">
    <citation type="submission" date="2020-03" db="EMBL/GenBank/DDBJ databases">
        <title>Genomic Encyclopedia of Type Strains, Phase IV (KMG-IV): sequencing the most valuable type-strain genomes for metagenomic binning, comparative biology and taxonomic classification.</title>
        <authorList>
            <person name="Goeker M."/>
        </authorList>
    </citation>
    <scope>NUCLEOTIDE SEQUENCE [LARGE SCALE GENOMIC DNA]</scope>
    <source>
        <strain evidence="2 3">DSM 16846</strain>
    </source>
</reference>
<dbReference type="NCBIfam" id="NF033105">
    <property type="entry name" value="bla_subclass_B3"/>
    <property type="match status" value="1"/>
</dbReference>
<evidence type="ECO:0000259" key="1">
    <source>
        <dbReference type="SMART" id="SM00849"/>
    </source>
</evidence>
<dbReference type="RefSeq" id="WP_168067962.1">
    <property type="nucleotide sequence ID" value="NZ_JAATJC010000001.1"/>
</dbReference>
<keyword evidence="3" id="KW-1185">Reference proteome</keyword>
<accession>A0A7X5Y829</accession>
<dbReference type="Pfam" id="PF00753">
    <property type="entry name" value="Lactamase_B"/>
    <property type="match status" value="1"/>
</dbReference>
<dbReference type="InterPro" id="IPR036866">
    <property type="entry name" value="RibonucZ/Hydroxyglut_hydro"/>
</dbReference>
<dbReference type="CDD" id="cd16315">
    <property type="entry name" value="EVM-1-like_MBL-B3"/>
    <property type="match status" value="1"/>
</dbReference>
<dbReference type="InterPro" id="IPR001279">
    <property type="entry name" value="Metallo-B-lactamas"/>
</dbReference>
<dbReference type="AlphaFoldDB" id="A0A7X5Y829"/>
<dbReference type="Proteomes" id="UP000558192">
    <property type="component" value="Unassembled WGS sequence"/>
</dbReference>
<keyword evidence="2" id="KW-0378">Hydrolase</keyword>
<organism evidence="2 3">
    <name type="scientific">Sphingomonas kaistensis</name>
    <dbReference type="NCBI Taxonomy" id="298708"/>
    <lineage>
        <taxon>Bacteria</taxon>
        <taxon>Pseudomonadati</taxon>
        <taxon>Pseudomonadota</taxon>
        <taxon>Alphaproteobacteria</taxon>
        <taxon>Sphingomonadales</taxon>
        <taxon>Sphingomonadaceae</taxon>
        <taxon>Sphingomonas</taxon>
    </lineage>
</organism>
<dbReference type="GO" id="GO:0008800">
    <property type="term" value="F:beta-lactamase activity"/>
    <property type="evidence" value="ECO:0007669"/>
    <property type="project" value="UniProtKB-EC"/>
</dbReference>
<sequence length="303" mass="31474">MSASLIALALAAQQIVVPLGGAKAAPKYPAPLATAGPAFARACEGRDGWDDAAPPVRVHGNTYYVGTCGITALLLTSKDGHALIDSGTEVGADLVAANIRKLGFKPTDVKWIVHSHEHHDHVGGFERIRALTGGDVVASAGAAPVLRTGIIPASDPQSGILPKMAPVPVARVVRNGDTLRLGGILLKAIETPGHTAGALSWQWVSCDGGVCRTMVYADSMSPVSRDDYKFSAHPDLIATFRASFAKVAALECDIVLTPHPSASNMTARFAGKAALFDPAGCRNYAAAKTKGLNERLAKEAAAK</sequence>
<name>A0A7X5Y829_9SPHN</name>
<evidence type="ECO:0000313" key="3">
    <source>
        <dbReference type="Proteomes" id="UP000558192"/>
    </source>
</evidence>
<dbReference type="EMBL" id="JAATJC010000001">
    <property type="protein sequence ID" value="NJC05246.1"/>
    <property type="molecule type" value="Genomic_DNA"/>
</dbReference>
<dbReference type="PANTHER" id="PTHR42951:SF17">
    <property type="entry name" value="METALLO-BETA-LACTAMASE DOMAIN-CONTAINING PROTEIN"/>
    <property type="match status" value="1"/>
</dbReference>
<dbReference type="EC" id="3.5.2.6" evidence="2"/>
<comment type="caution">
    <text evidence="2">The sequence shown here is derived from an EMBL/GenBank/DDBJ whole genome shotgun (WGS) entry which is preliminary data.</text>
</comment>
<evidence type="ECO:0000313" key="2">
    <source>
        <dbReference type="EMBL" id="NJC05246.1"/>
    </source>
</evidence>
<feature type="domain" description="Metallo-beta-lactamase" evidence="1">
    <location>
        <begin position="69"/>
        <end position="259"/>
    </location>
</feature>
<protein>
    <submittedName>
        <fullName evidence="2">Metallo-beta-lactamase class B</fullName>
        <ecNumber evidence="2">3.5.2.6</ecNumber>
    </submittedName>
</protein>
<dbReference type="Gene3D" id="3.60.15.10">
    <property type="entry name" value="Ribonuclease Z/Hydroxyacylglutathione hydrolase-like"/>
    <property type="match status" value="1"/>
</dbReference>
<dbReference type="SUPFAM" id="SSF56281">
    <property type="entry name" value="Metallo-hydrolase/oxidoreductase"/>
    <property type="match status" value="1"/>
</dbReference>
<dbReference type="SMART" id="SM00849">
    <property type="entry name" value="Lactamase_B"/>
    <property type="match status" value="1"/>
</dbReference>
<dbReference type="InterPro" id="IPR050855">
    <property type="entry name" value="NDM-1-like"/>
</dbReference>
<proteinExistence type="predicted"/>
<gene>
    <name evidence="2" type="ORF">GGQ97_001039</name>
</gene>